<sequence>MLREIESNKKCYEPLVVSIGPYHHGKQELQALEKLKIKFAQQFHHACVNQVSIKDLCAKVAEVAGDARKCYEEDSETKKIDDESFIRMMFLDGCFILQYMCILTDKKGVDPLQAVKSSNLLFVWRDLFLLENQIPLVILKVLLEFRFKDKQEMKDLFINFFELMIVKPPEESSCINEVNKFVLKYGPVNFGKVNVPREKNRETSMKWEESPHLLDLMRANLIGSSGPGDKKTQSNTNPVGSSGPGDKKPNSTGNNWWSYRSVTELAKSGIHFRASETINFTDVKFESYYIYGKLMLPPIVVDDTTKPLLLNLAAYEMSPHGPSELKVTSYICLMDSLIDRAEDVKELRKKGNSSQQFRQ</sequence>
<evidence type="ECO:0000256" key="1">
    <source>
        <dbReference type="SAM" id="MobiDB-lite"/>
    </source>
</evidence>
<dbReference type="Pfam" id="PF03140">
    <property type="entry name" value="DUF247"/>
    <property type="match status" value="1"/>
</dbReference>
<evidence type="ECO:0000313" key="3">
    <source>
        <dbReference type="Proteomes" id="UP001604336"/>
    </source>
</evidence>
<dbReference type="PANTHER" id="PTHR31549">
    <property type="entry name" value="PROTEIN, PUTATIVE (DUF247)-RELATED-RELATED"/>
    <property type="match status" value="1"/>
</dbReference>
<comment type="caution">
    <text evidence="2">The sequence shown here is derived from an EMBL/GenBank/DDBJ whole genome shotgun (WGS) entry which is preliminary data.</text>
</comment>
<accession>A0ABD1VEW2</accession>
<feature type="region of interest" description="Disordered" evidence="1">
    <location>
        <begin position="224"/>
        <end position="254"/>
    </location>
</feature>
<dbReference type="AlphaFoldDB" id="A0ABD1VEW2"/>
<reference evidence="3" key="1">
    <citation type="submission" date="2024-07" db="EMBL/GenBank/DDBJ databases">
        <title>Two chromosome-level genome assemblies of Korean endemic species Abeliophyllum distichum and Forsythia ovata (Oleaceae).</title>
        <authorList>
            <person name="Jang H."/>
        </authorList>
    </citation>
    <scope>NUCLEOTIDE SEQUENCE [LARGE SCALE GENOMIC DNA]</scope>
</reference>
<protein>
    <submittedName>
        <fullName evidence="2">Uncharacterized protein</fullName>
    </submittedName>
</protein>
<proteinExistence type="predicted"/>
<name>A0ABD1VEW2_9LAMI</name>
<keyword evidence="3" id="KW-1185">Reference proteome</keyword>
<dbReference type="Proteomes" id="UP001604336">
    <property type="component" value="Unassembled WGS sequence"/>
</dbReference>
<dbReference type="EMBL" id="JBFOLK010000002">
    <property type="protein sequence ID" value="KAL2534995.1"/>
    <property type="molecule type" value="Genomic_DNA"/>
</dbReference>
<gene>
    <name evidence="2" type="ORF">Adt_08346</name>
</gene>
<dbReference type="PANTHER" id="PTHR31549:SF149">
    <property type="entry name" value="ISOPRENOID SYNTHASE DOMAIN-CONTAINING PROTEIN"/>
    <property type="match status" value="1"/>
</dbReference>
<organism evidence="2 3">
    <name type="scientific">Abeliophyllum distichum</name>
    <dbReference type="NCBI Taxonomy" id="126358"/>
    <lineage>
        <taxon>Eukaryota</taxon>
        <taxon>Viridiplantae</taxon>
        <taxon>Streptophyta</taxon>
        <taxon>Embryophyta</taxon>
        <taxon>Tracheophyta</taxon>
        <taxon>Spermatophyta</taxon>
        <taxon>Magnoliopsida</taxon>
        <taxon>eudicotyledons</taxon>
        <taxon>Gunneridae</taxon>
        <taxon>Pentapetalae</taxon>
        <taxon>asterids</taxon>
        <taxon>lamiids</taxon>
        <taxon>Lamiales</taxon>
        <taxon>Oleaceae</taxon>
        <taxon>Forsythieae</taxon>
        <taxon>Abeliophyllum</taxon>
    </lineage>
</organism>
<evidence type="ECO:0000313" key="2">
    <source>
        <dbReference type="EMBL" id="KAL2534995.1"/>
    </source>
</evidence>
<dbReference type="InterPro" id="IPR004158">
    <property type="entry name" value="DUF247_pln"/>
</dbReference>